<sequence>MPLGPFYFPRNRAQISAHGTFTCLPRTRWQRSSHGDQHFWPTCITIWVQHFEMMGGNLHVVPRYASRGSLHISQSLLGSPRRWTLTHMITVLVGNGMYLLRIDTVHHEHASLSPNAHGTMQTRGGSGGFDQQITTLNDQLQKLKEDKEKESEANINLREALKEKTSECDLLKETIEQMMEDIELKRVVDEQCRL</sequence>
<dbReference type="Proteomes" id="UP000541444">
    <property type="component" value="Unassembled WGS sequence"/>
</dbReference>
<dbReference type="AlphaFoldDB" id="A0A7J7LVL6"/>
<proteinExistence type="predicted"/>
<feature type="non-terminal residue" evidence="2">
    <location>
        <position position="1"/>
    </location>
</feature>
<gene>
    <name evidence="2" type="ORF">GIB67_008878</name>
</gene>
<accession>A0A7J7LVL6</accession>
<keyword evidence="1" id="KW-0175">Coiled coil</keyword>
<evidence type="ECO:0000313" key="2">
    <source>
        <dbReference type="EMBL" id="KAF6146592.1"/>
    </source>
</evidence>
<evidence type="ECO:0000256" key="1">
    <source>
        <dbReference type="SAM" id="Coils"/>
    </source>
</evidence>
<comment type="caution">
    <text evidence="2">The sequence shown here is derived from an EMBL/GenBank/DDBJ whole genome shotgun (WGS) entry which is preliminary data.</text>
</comment>
<evidence type="ECO:0000313" key="3">
    <source>
        <dbReference type="Proteomes" id="UP000541444"/>
    </source>
</evidence>
<organism evidence="2 3">
    <name type="scientific">Kingdonia uniflora</name>
    <dbReference type="NCBI Taxonomy" id="39325"/>
    <lineage>
        <taxon>Eukaryota</taxon>
        <taxon>Viridiplantae</taxon>
        <taxon>Streptophyta</taxon>
        <taxon>Embryophyta</taxon>
        <taxon>Tracheophyta</taxon>
        <taxon>Spermatophyta</taxon>
        <taxon>Magnoliopsida</taxon>
        <taxon>Ranunculales</taxon>
        <taxon>Circaeasteraceae</taxon>
        <taxon>Kingdonia</taxon>
    </lineage>
</organism>
<keyword evidence="3" id="KW-1185">Reference proteome</keyword>
<dbReference type="EMBL" id="JACGCM010001965">
    <property type="protein sequence ID" value="KAF6146592.1"/>
    <property type="molecule type" value="Genomic_DNA"/>
</dbReference>
<reference evidence="2 3" key="1">
    <citation type="journal article" date="2020" name="IScience">
        <title>Genome Sequencing of the Endangered Kingdonia uniflora (Circaeasteraceae, Ranunculales) Reveals Potential Mechanisms of Evolutionary Specialization.</title>
        <authorList>
            <person name="Sun Y."/>
            <person name="Deng T."/>
            <person name="Zhang A."/>
            <person name="Moore M.J."/>
            <person name="Landis J.B."/>
            <person name="Lin N."/>
            <person name="Zhang H."/>
            <person name="Zhang X."/>
            <person name="Huang J."/>
            <person name="Zhang X."/>
            <person name="Sun H."/>
            <person name="Wang H."/>
        </authorList>
    </citation>
    <scope>NUCLEOTIDE SEQUENCE [LARGE SCALE GENOMIC DNA]</scope>
    <source>
        <strain evidence="2">TB1705</strain>
        <tissue evidence="2">Leaf</tissue>
    </source>
</reference>
<protein>
    <submittedName>
        <fullName evidence="2">Uncharacterized protein</fullName>
    </submittedName>
</protein>
<feature type="coiled-coil region" evidence="1">
    <location>
        <begin position="133"/>
        <end position="181"/>
    </location>
</feature>
<name>A0A7J7LVL6_9MAGN</name>